<dbReference type="AlphaFoldDB" id="A0A7S2V995"/>
<sequence length="243" mass="27483">MNAMKRAKTSYQEKGTGGGCLDHNLLNYVFALAGEWKVRRLLSAKFQISSDKQIKEIKFSRKTPHATLTNLTSKLTCLKKLILSQVESVNDDVVRQVLKNCPDLVYLDLAFCQGITESSLFYAHWIQINIAGCWEQFRPSPLVPAVKVVEVQLRALKASRLQCFAQSVADSFSFPGFDLWSCVQNCNEPEIKWDACTIRPFVMKGKTSVFYVKVGCAGTNQEAFLWYLSQTPMGWMTRFVDAV</sequence>
<dbReference type="SUPFAM" id="SSF52047">
    <property type="entry name" value="RNI-like"/>
    <property type="match status" value="1"/>
</dbReference>
<protein>
    <submittedName>
        <fullName evidence="1">Uncharacterized protein</fullName>
    </submittedName>
</protein>
<accession>A0A7S2V995</accession>
<proteinExistence type="predicted"/>
<organism evidence="1">
    <name type="scientific">Fibrocapsa japonica</name>
    <dbReference type="NCBI Taxonomy" id="94617"/>
    <lineage>
        <taxon>Eukaryota</taxon>
        <taxon>Sar</taxon>
        <taxon>Stramenopiles</taxon>
        <taxon>Ochrophyta</taxon>
        <taxon>Raphidophyceae</taxon>
        <taxon>Chattonellales</taxon>
        <taxon>Chattonellaceae</taxon>
        <taxon>Fibrocapsa</taxon>
    </lineage>
</organism>
<dbReference type="InterPro" id="IPR032675">
    <property type="entry name" value="LRR_dom_sf"/>
</dbReference>
<gene>
    <name evidence="1" type="ORF">FJAP1339_LOCUS12035</name>
</gene>
<dbReference type="Gene3D" id="3.80.10.10">
    <property type="entry name" value="Ribonuclease Inhibitor"/>
    <property type="match status" value="1"/>
</dbReference>
<dbReference type="EMBL" id="HBHR01023436">
    <property type="protein sequence ID" value="CAD9874857.1"/>
    <property type="molecule type" value="Transcribed_RNA"/>
</dbReference>
<name>A0A7S2V995_9STRA</name>
<reference evidence="1" key="1">
    <citation type="submission" date="2021-01" db="EMBL/GenBank/DDBJ databases">
        <authorList>
            <person name="Corre E."/>
            <person name="Pelletier E."/>
            <person name="Niang G."/>
            <person name="Scheremetjew M."/>
            <person name="Finn R."/>
            <person name="Kale V."/>
            <person name="Holt S."/>
            <person name="Cochrane G."/>
            <person name="Meng A."/>
            <person name="Brown T."/>
            <person name="Cohen L."/>
        </authorList>
    </citation>
    <scope>NUCLEOTIDE SEQUENCE</scope>
    <source>
        <strain evidence="1">CCMP1661</strain>
    </source>
</reference>
<evidence type="ECO:0000313" key="1">
    <source>
        <dbReference type="EMBL" id="CAD9874857.1"/>
    </source>
</evidence>